<evidence type="ECO:0000313" key="19">
    <source>
        <dbReference type="EMBL" id="MDU0326123.1"/>
    </source>
</evidence>
<reference evidence="19 20" key="1">
    <citation type="submission" date="2023-09" db="EMBL/GenBank/DDBJ databases">
        <title>Microbacterium fusihabitans sp. nov., Microbacterium phycihabitans sp. nov., and Microbacterium cervinum sp. nov., isolated from dried seaweeds of beach.</title>
        <authorList>
            <person name="Lee S.D."/>
        </authorList>
    </citation>
    <scope>NUCLEOTIDE SEQUENCE [LARGE SCALE GENOMIC DNA]</scope>
    <source>
        <strain evidence="19 20">KSW2-21</strain>
    </source>
</reference>
<comment type="similarity">
    <text evidence="16">Belongs to the cation transport ATPase (P-type) (TC 3.A.3) family. Type IA subfamily.</text>
</comment>
<feature type="binding site" evidence="16">
    <location>
        <position position="605"/>
    </location>
    <ligand>
        <name>Mg(2+)</name>
        <dbReference type="ChEBI" id="CHEBI:18420"/>
    </ligand>
</feature>
<keyword evidence="20" id="KW-1185">Reference proteome</keyword>
<dbReference type="SFLD" id="SFLDG00002">
    <property type="entry name" value="C1.7:_P-type_atpase_like"/>
    <property type="match status" value="1"/>
</dbReference>
<dbReference type="SFLD" id="SFLDS00003">
    <property type="entry name" value="Haloacid_Dehalogenase"/>
    <property type="match status" value="1"/>
</dbReference>
<dbReference type="InterPro" id="IPR023298">
    <property type="entry name" value="ATPase_P-typ_TM_dom_sf"/>
</dbReference>
<feature type="transmembrane region" description="Helical" evidence="16">
    <location>
        <begin position="251"/>
        <end position="274"/>
    </location>
</feature>
<comment type="subcellular location">
    <subcellularLocation>
        <location evidence="1 16">Cell membrane</location>
        <topology evidence="1 16">Multi-pass membrane protein</topology>
    </subcellularLocation>
</comment>
<evidence type="ECO:0000256" key="10">
    <source>
        <dbReference type="ARBA" id="ARBA00022842"/>
    </source>
</evidence>
<dbReference type="SUPFAM" id="SSF81665">
    <property type="entry name" value="Calcium ATPase, transmembrane domain M"/>
    <property type="match status" value="1"/>
</dbReference>
<feature type="transmembrane region" description="Helical" evidence="16">
    <location>
        <begin position="741"/>
        <end position="766"/>
    </location>
</feature>
<dbReference type="InterPro" id="IPR023214">
    <property type="entry name" value="HAD_sf"/>
</dbReference>
<feature type="binding site" evidence="16">
    <location>
        <position position="380"/>
    </location>
    <ligand>
        <name>ATP</name>
        <dbReference type="ChEBI" id="CHEBI:30616"/>
    </ligand>
</feature>
<dbReference type="Gene3D" id="3.40.50.1000">
    <property type="entry name" value="HAD superfamily/HAD-like"/>
    <property type="match status" value="1"/>
</dbReference>
<evidence type="ECO:0000256" key="6">
    <source>
        <dbReference type="ARBA" id="ARBA00022692"/>
    </source>
</evidence>
<feature type="compositionally biased region" description="Low complexity" evidence="17">
    <location>
        <begin position="16"/>
        <end position="25"/>
    </location>
</feature>
<dbReference type="RefSeq" id="WP_316000836.1">
    <property type="nucleotide sequence ID" value="NZ_JAWDIU010000001.1"/>
</dbReference>
<feature type="domain" description="P-type ATPase A" evidence="18">
    <location>
        <begin position="149"/>
        <end position="240"/>
    </location>
</feature>
<dbReference type="EC" id="7.2.2.6" evidence="16"/>
<dbReference type="Gene3D" id="3.40.1110.10">
    <property type="entry name" value="Calcium-transporting ATPase, cytoplasmic domain N"/>
    <property type="match status" value="2"/>
</dbReference>
<keyword evidence="5 16" id="KW-0597">Phosphoprotein</keyword>
<feature type="region of interest" description="Disordered" evidence="17">
    <location>
        <begin position="1"/>
        <end position="25"/>
    </location>
</feature>
<dbReference type="Proteomes" id="UP001256673">
    <property type="component" value="Unassembled WGS sequence"/>
</dbReference>
<dbReference type="NCBIfam" id="TIGR01497">
    <property type="entry name" value="kdpB"/>
    <property type="match status" value="1"/>
</dbReference>
<feature type="transmembrane region" description="Helical" evidence="16">
    <location>
        <begin position="55"/>
        <end position="74"/>
    </location>
</feature>
<evidence type="ECO:0000256" key="16">
    <source>
        <dbReference type="HAMAP-Rule" id="MF_00285"/>
    </source>
</evidence>
<keyword evidence="6 16" id="KW-0812">Transmembrane</keyword>
<feature type="binding site" evidence="16">
    <location>
        <position position="425"/>
    </location>
    <ligand>
        <name>ATP</name>
        <dbReference type="ChEBI" id="CHEBI:30616"/>
    </ligand>
</feature>
<dbReference type="PRINTS" id="PR00119">
    <property type="entry name" value="CATATPASE"/>
</dbReference>
<comment type="function">
    <text evidence="16">Part of the high-affinity ATP-driven potassium transport (or Kdp) system, which catalyzes the hydrolysis of ATP coupled with the electrogenic transport of potassium into the cytoplasm. This subunit is responsible for energy coupling to the transport system and for the release of the potassium ions to the cytoplasm.</text>
</comment>
<evidence type="ECO:0000259" key="18">
    <source>
        <dbReference type="Pfam" id="PF00122"/>
    </source>
</evidence>
<keyword evidence="8 16" id="KW-0547">Nucleotide-binding</keyword>
<evidence type="ECO:0000256" key="8">
    <source>
        <dbReference type="ARBA" id="ARBA00022741"/>
    </source>
</evidence>
<feature type="binding site" evidence="16">
    <location>
        <position position="609"/>
    </location>
    <ligand>
        <name>Mg(2+)</name>
        <dbReference type="ChEBI" id="CHEBI:18420"/>
    </ligand>
</feature>
<dbReference type="HAMAP" id="MF_00285">
    <property type="entry name" value="KdpB"/>
    <property type="match status" value="1"/>
</dbReference>
<keyword evidence="13 16" id="KW-1133">Transmembrane helix</keyword>
<keyword evidence="7 16" id="KW-0479">Metal-binding</keyword>
<keyword evidence="10 16" id="KW-0460">Magnesium</keyword>
<feature type="compositionally biased region" description="Low complexity" evidence="17">
    <location>
        <begin position="478"/>
        <end position="488"/>
    </location>
</feature>
<evidence type="ECO:0000256" key="12">
    <source>
        <dbReference type="ARBA" id="ARBA00022967"/>
    </source>
</evidence>
<keyword evidence="3 16" id="KW-1003">Cell membrane</keyword>
<proteinExistence type="inferred from homology"/>
<gene>
    <name evidence="16 19" type="primary">kdpB</name>
    <name evidence="19" type="ORF">RWH43_05055</name>
</gene>
<keyword evidence="11 16" id="KW-0630">Potassium</keyword>
<dbReference type="PANTHER" id="PTHR43743:SF1">
    <property type="entry name" value="POTASSIUM-TRANSPORTING ATPASE ATP-BINDING SUBUNIT"/>
    <property type="match status" value="1"/>
</dbReference>
<evidence type="ECO:0000256" key="14">
    <source>
        <dbReference type="ARBA" id="ARBA00023065"/>
    </source>
</evidence>
<feature type="transmembrane region" description="Helical" evidence="16">
    <location>
        <begin position="86"/>
        <end position="107"/>
    </location>
</feature>
<evidence type="ECO:0000256" key="11">
    <source>
        <dbReference type="ARBA" id="ARBA00022958"/>
    </source>
</evidence>
<dbReference type="InterPro" id="IPR044492">
    <property type="entry name" value="P_typ_ATPase_HD_dom"/>
</dbReference>
<sequence length="769" mass="79010">MSVSTHMAPEPVEGSPAPAAEHAPTAPRRAFGTAQVVAALPGAAKKLNPAAQWRNPVMFLVWVGAALTTLIAIAEPFLGGSDESLPFGFTWGIAVWLWLTVFFANIAESVAEGRGKAQAATLRKTRTTTSARRVVSYDAKADPSASRAATEDVPSGDLGLGDIVLVETGELIPGDGDIVSGIATVDESAITGESAPVVRESGGDRSAVTGGTRVLSDRIVVKITSKPGETFVDRMIALVEGASRQRTPNEIALNILLASLSIVFVVVVLVLNPIASYAASPVSIPVLVALLVCLIPTTIGALLSAIGIAGMDRLVQRNVLAMSGRAVEAAGDVTTLLLDKTGTITYGNRRASAFVPMKGIGSPELAEFASLSSQADPTPEGVSVVELAAAQGIVADMPRGAEPVPFTAQTRMSGLDLVDGTQVRKGASSAVLAWLEASGSPVAPALRAQLMSETDAIAQSGGTPLVVATWTPAGRPVASTSSATSATEASERATEVPEPVEGTRLAPIPVASTGSATSAATGTGRILGVIHLKDVVKDGLRERFGELRAMGIRTVMITGDNPLTAKAIAAEAGVDDFLAEATPEDKLALIQREQEGGNLVAMTGDGTNDAPALAQADVGVAMNTGTSAAKEAGNMVDLDSDPTKLIDIVRIGKQLLITRGALTTFSLANDIAKYFAIIPAMFMGVFPGLAALNIMGLHSPASAVTSAIIFNAIVIIVLIPLALRGVKYRAASASSILSRNLLVYGLGGVIVPFIGIKLIDLVVSLLPGF</sequence>
<comment type="subunit">
    <text evidence="16">The system is composed of three essential subunits: KdpA, KdpB and KdpC.</text>
</comment>
<dbReference type="InterPro" id="IPR006391">
    <property type="entry name" value="P-type_ATPase_bsu_IA"/>
</dbReference>
<feature type="binding site" evidence="16">
    <location>
        <position position="376"/>
    </location>
    <ligand>
        <name>ATP</name>
        <dbReference type="ChEBI" id="CHEBI:30616"/>
    </ligand>
</feature>
<feature type="binding site" evidence="16">
    <location>
        <begin position="406"/>
        <end position="413"/>
    </location>
    <ligand>
        <name>ATP</name>
        <dbReference type="ChEBI" id="CHEBI:30616"/>
    </ligand>
</feature>
<keyword evidence="15 16" id="KW-0472">Membrane</keyword>
<evidence type="ECO:0000256" key="5">
    <source>
        <dbReference type="ARBA" id="ARBA00022553"/>
    </source>
</evidence>
<evidence type="ECO:0000313" key="20">
    <source>
        <dbReference type="Proteomes" id="UP001256673"/>
    </source>
</evidence>
<keyword evidence="12 16" id="KW-1278">Translocase</keyword>
<feature type="active site" description="4-aspartylphosphate intermediate" evidence="16">
    <location>
        <position position="339"/>
    </location>
</feature>
<name>A0ABU3RUJ0_9MICO</name>
<evidence type="ECO:0000256" key="17">
    <source>
        <dbReference type="SAM" id="MobiDB-lite"/>
    </source>
</evidence>
<evidence type="ECO:0000256" key="15">
    <source>
        <dbReference type="ARBA" id="ARBA00023136"/>
    </source>
</evidence>
<keyword evidence="14 16" id="KW-0406">Ion transport</keyword>
<dbReference type="PANTHER" id="PTHR43743">
    <property type="entry name" value="POTASSIUM-TRANSPORTING ATPASE ATP-BINDING SUBUNIT"/>
    <property type="match status" value="1"/>
</dbReference>
<dbReference type="SUPFAM" id="SSF56784">
    <property type="entry name" value="HAD-like"/>
    <property type="match status" value="1"/>
</dbReference>
<dbReference type="NCBIfam" id="TIGR01494">
    <property type="entry name" value="ATPase_P-type"/>
    <property type="match status" value="2"/>
</dbReference>
<evidence type="ECO:0000256" key="4">
    <source>
        <dbReference type="ARBA" id="ARBA00022538"/>
    </source>
</evidence>
<dbReference type="Gene3D" id="1.20.1110.10">
    <property type="entry name" value="Calcium-transporting ATPase, transmembrane domain"/>
    <property type="match status" value="1"/>
</dbReference>
<keyword evidence="9 16" id="KW-0067">ATP-binding</keyword>
<dbReference type="Pfam" id="PF00702">
    <property type="entry name" value="Hydrolase"/>
    <property type="match status" value="1"/>
</dbReference>
<dbReference type="InterPro" id="IPR059000">
    <property type="entry name" value="ATPase_P-type_domA"/>
</dbReference>
<dbReference type="InterPro" id="IPR023299">
    <property type="entry name" value="ATPase_P-typ_cyto_dom_N"/>
</dbReference>
<feature type="transmembrane region" description="Helical" evidence="16">
    <location>
        <begin position="701"/>
        <end position="721"/>
    </location>
</feature>
<comment type="catalytic activity">
    <reaction evidence="16">
        <text>K(+)(out) + ATP + H2O = K(+)(in) + ADP + phosphate + H(+)</text>
        <dbReference type="Rhea" id="RHEA:16777"/>
        <dbReference type="ChEBI" id="CHEBI:15377"/>
        <dbReference type="ChEBI" id="CHEBI:15378"/>
        <dbReference type="ChEBI" id="CHEBI:29103"/>
        <dbReference type="ChEBI" id="CHEBI:30616"/>
        <dbReference type="ChEBI" id="CHEBI:43474"/>
        <dbReference type="ChEBI" id="CHEBI:456216"/>
        <dbReference type="EC" id="7.2.2.6"/>
    </reaction>
</comment>
<comment type="caution">
    <text evidence="19">The sequence shown here is derived from an EMBL/GenBank/DDBJ whole genome shotgun (WGS) entry which is preliminary data.</text>
</comment>
<evidence type="ECO:0000256" key="1">
    <source>
        <dbReference type="ARBA" id="ARBA00004651"/>
    </source>
</evidence>
<evidence type="ECO:0000256" key="7">
    <source>
        <dbReference type="ARBA" id="ARBA00022723"/>
    </source>
</evidence>
<dbReference type="InterPro" id="IPR001757">
    <property type="entry name" value="P_typ_ATPase"/>
</dbReference>
<dbReference type="InterPro" id="IPR008250">
    <property type="entry name" value="ATPase_P-typ_transduc_dom_A_sf"/>
</dbReference>
<dbReference type="SFLD" id="SFLDF00027">
    <property type="entry name" value="p-type_atpase"/>
    <property type="match status" value="1"/>
</dbReference>
<evidence type="ECO:0000256" key="13">
    <source>
        <dbReference type="ARBA" id="ARBA00022989"/>
    </source>
</evidence>
<feature type="transmembrane region" description="Helical" evidence="16">
    <location>
        <begin position="674"/>
        <end position="695"/>
    </location>
</feature>
<evidence type="ECO:0000256" key="3">
    <source>
        <dbReference type="ARBA" id="ARBA00022475"/>
    </source>
</evidence>
<dbReference type="InterPro" id="IPR036412">
    <property type="entry name" value="HAD-like_sf"/>
</dbReference>
<dbReference type="Pfam" id="PF00122">
    <property type="entry name" value="E1-E2_ATPase"/>
    <property type="match status" value="1"/>
</dbReference>
<dbReference type="InterPro" id="IPR018303">
    <property type="entry name" value="ATPase_P-typ_P_site"/>
</dbReference>
<keyword evidence="2 16" id="KW-0813">Transport</keyword>
<keyword evidence="4 16" id="KW-0633">Potassium transport</keyword>
<dbReference type="Gene3D" id="2.70.150.10">
    <property type="entry name" value="Calcium-transporting ATPase, cytoplasmic transduction domain A"/>
    <property type="match status" value="1"/>
</dbReference>
<dbReference type="EMBL" id="JAWDIU010000001">
    <property type="protein sequence ID" value="MDU0326123.1"/>
    <property type="molecule type" value="Genomic_DNA"/>
</dbReference>
<dbReference type="SUPFAM" id="SSF81653">
    <property type="entry name" value="Calcium ATPase, transduction domain A"/>
    <property type="match status" value="1"/>
</dbReference>
<accession>A0ABU3RUJ0</accession>
<dbReference type="SUPFAM" id="SSF81660">
    <property type="entry name" value="Metal cation-transporting ATPase, ATP-binding domain N"/>
    <property type="match status" value="1"/>
</dbReference>
<feature type="region of interest" description="Disordered" evidence="17">
    <location>
        <begin position="475"/>
        <end position="499"/>
    </location>
</feature>
<evidence type="ECO:0000256" key="9">
    <source>
        <dbReference type="ARBA" id="ARBA00022840"/>
    </source>
</evidence>
<dbReference type="PROSITE" id="PS00154">
    <property type="entry name" value="ATPASE_E1_E2"/>
    <property type="match status" value="1"/>
</dbReference>
<protein>
    <recommendedName>
        <fullName evidence="16">Potassium-transporting ATPase ATP-binding subunit</fullName>
        <ecNumber evidence="16">7.2.2.6</ecNumber>
    </recommendedName>
    <alternativeName>
        <fullName evidence="16">ATP phosphohydrolase [potassium-transporting] B chain</fullName>
    </alternativeName>
    <alternativeName>
        <fullName evidence="16">Potassium-binding and translocating subunit B</fullName>
    </alternativeName>
    <alternativeName>
        <fullName evidence="16">Potassium-translocating ATPase B chain</fullName>
    </alternativeName>
</protein>
<feature type="transmembrane region" description="Helical" evidence="16">
    <location>
        <begin position="286"/>
        <end position="309"/>
    </location>
</feature>
<dbReference type="PRINTS" id="PR00120">
    <property type="entry name" value="HATPASE"/>
</dbReference>
<organism evidence="19 20">
    <name type="scientific">Microbacterium algihabitans</name>
    <dbReference type="NCBI Taxonomy" id="3075992"/>
    <lineage>
        <taxon>Bacteria</taxon>
        <taxon>Bacillati</taxon>
        <taxon>Actinomycetota</taxon>
        <taxon>Actinomycetes</taxon>
        <taxon>Micrococcales</taxon>
        <taxon>Microbacteriaceae</taxon>
        <taxon>Microbacterium</taxon>
    </lineage>
</organism>
<evidence type="ECO:0000256" key="2">
    <source>
        <dbReference type="ARBA" id="ARBA00022448"/>
    </source>
</evidence>